<evidence type="ECO:0000256" key="1">
    <source>
        <dbReference type="SAM" id="MobiDB-lite"/>
    </source>
</evidence>
<evidence type="ECO:0000313" key="3">
    <source>
        <dbReference type="Proteomes" id="UP000250043"/>
    </source>
</evidence>
<dbReference type="EMBL" id="KV722380">
    <property type="protein sequence ID" value="OCH91751.1"/>
    <property type="molecule type" value="Genomic_DNA"/>
</dbReference>
<gene>
    <name evidence="2" type="ORF">OBBRIDRAFT_509757</name>
</gene>
<dbReference type="AlphaFoldDB" id="A0A8E2DM61"/>
<sequence>MHCGGVGFPAKAARLIPAGGQCAASHRTGCSKFGSRVVTSGSQRRRREPHTEGGSRCNQIPVGFSCTVVRDLEADGCNRRSKAHASPSSSVEDSPRPAWPPCGNFVMATACKAVRQDLMEIEGAAASPRPWNYGGIGTRTQHVQRPAGGRALTSRGVG</sequence>
<protein>
    <submittedName>
        <fullName evidence="2">Uncharacterized protein</fullName>
    </submittedName>
</protein>
<organism evidence="2 3">
    <name type="scientific">Obba rivulosa</name>
    <dbReference type="NCBI Taxonomy" id="1052685"/>
    <lineage>
        <taxon>Eukaryota</taxon>
        <taxon>Fungi</taxon>
        <taxon>Dikarya</taxon>
        <taxon>Basidiomycota</taxon>
        <taxon>Agaricomycotina</taxon>
        <taxon>Agaricomycetes</taxon>
        <taxon>Polyporales</taxon>
        <taxon>Gelatoporiaceae</taxon>
        <taxon>Obba</taxon>
    </lineage>
</organism>
<accession>A0A8E2DM61</accession>
<reference evidence="2 3" key="1">
    <citation type="submission" date="2016-07" db="EMBL/GenBank/DDBJ databases">
        <title>Draft genome of the white-rot fungus Obba rivulosa 3A-2.</title>
        <authorList>
            <consortium name="DOE Joint Genome Institute"/>
            <person name="Miettinen O."/>
            <person name="Riley R."/>
            <person name="Acob R."/>
            <person name="Barry K."/>
            <person name="Cullen D."/>
            <person name="De Vries R."/>
            <person name="Hainaut M."/>
            <person name="Hatakka A."/>
            <person name="Henrissat B."/>
            <person name="Hilden K."/>
            <person name="Kuo R."/>
            <person name="Labutti K."/>
            <person name="Lipzen A."/>
            <person name="Makela M.R."/>
            <person name="Sandor L."/>
            <person name="Spatafora J.W."/>
            <person name="Grigoriev I.V."/>
            <person name="Hibbett D.S."/>
        </authorList>
    </citation>
    <scope>NUCLEOTIDE SEQUENCE [LARGE SCALE GENOMIC DNA]</scope>
    <source>
        <strain evidence="2 3">3A-2</strain>
    </source>
</reference>
<feature type="region of interest" description="Disordered" evidence="1">
    <location>
        <begin position="34"/>
        <end position="56"/>
    </location>
</feature>
<evidence type="ECO:0000313" key="2">
    <source>
        <dbReference type="EMBL" id="OCH91751.1"/>
    </source>
</evidence>
<keyword evidence="3" id="KW-1185">Reference proteome</keyword>
<dbReference type="Proteomes" id="UP000250043">
    <property type="component" value="Unassembled WGS sequence"/>
</dbReference>
<feature type="region of interest" description="Disordered" evidence="1">
    <location>
        <begin position="132"/>
        <end position="158"/>
    </location>
</feature>
<name>A0A8E2DM61_9APHY</name>
<feature type="region of interest" description="Disordered" evidence="1">
    <location>
        <begin position="77"/>
        <end position="98"/>
    </location>
</feature>
<proteinExistence type="predicted"/>